<dbReference type="InterPro" id="IPR028998">
    <property type="entry name" value="RimP_C"/>
</dbReference>
<evidence type="ECO:0000256" key="1">
    <source>
        <dbReference type="ARBA" id="ARBA00022490"/>
    </source>
</evidence>
<evidence type="ECO:0000313" key="6">
    <source>
        <dbReference type="EMBL" id="PPI88688.1"/>
    </source>
</evidence>
<protein>
    <recommendedName>
        <fullName evidence="3">Ribosome maturation factor RimP</fullName>
    </recommendedName>
</protein>
<dbReference type="NCBIfam" id="NF000927">
    <property type="entry name" value="PRK00092.1-1"/>
    <property type="match status" value="1"/>
</dbReference>
<dbReference type="FunFam" id="2.30.30.180:FF:000001">
    <property type="entry name" value="Ribosome maturation factor RimP"/>
    <property type="match status" value="1"/>
</dbReference>
<dbReference type="EMBL" id="PDKR01000002">
    <property type="protein sequence ID" value="PPI88688.1"/>
    <property type="molecule type" value="Genomic_DNA"/>
</dbReference>
<dbReference type="Pfam" id="PF02576">
    <property type="entry name" value="RimP_N"/>
    <property type="match status" value="1"/>
</dbReference>
<dbReference type="GO" id="GO:0005829">
    <property type="term" value="C:cytosol"/>
    <property type="evidence" value="ECO:0007669"/>
    <property type="project" value="TreeGrafter"/>
</dbReference>
<dbReference type="InterPro" id="IPR036847">
    <property type="entry name" value="RimP_C_sf"/>
</dbReference>
<dbReference type="InterPro" id="IPR003728">
    <property type="entry name" value="Ribosome_maturation_RimP"/>
</dbReference>
<evidence type="ECO:0000313" key="7">
    <source>
        <dbReference type="Proteomes" id="UP000295937"/>
    </source>
</evidence>
<comment type="similarity">
    <text evidence="3">Belongs to the RimP family.</text>
</comment>
<keyword evidence="2 3" id="KW-0690">Ribosome biogenesis</keyword>
<dbReference type="GO" id="GO:0000028">
    <property type="term" value="P:ribosomal small subunit assembly"/>
    <property type="evidence" value="ECO:0007669"/>
    <property type="project" value="TreeGrafter"/>
</dbReference>
<feature type="domain" description="Ribosome maturation factor RimP C-terminal" evidence="5">
    <location>
        <begin position="108"/>
        <end position="173"/>
    </location>
</feature>
<dbReference type="SUPFAM" id="SSF74942">
    <property type="entry name" value="YhbC-like, C-terminal domain"/>
    <property type="match status" value="1"/>
</dbReference>
<proteinExistence type="inferred from homology"/>
<dbReference type="InterPro" id="IPR035956">
    <property type="entry name" value="RimP_N_sf"/>
</dbReference>
<evidence type="ECO:0000259" key="4">
    <source>
        <dbReference type="Pfam" id="PF02576"/>
    </source>
</evidence>
<feature type="domain" description="Ribosome maturation factor RimP N-terminal" evidence="4">
    <location>
        <begin position="35"/>
        <end position="105"/>
    </location>
</feature>
<dbReference type="Gene3D" id="2.30.30.180">
    <property type="entry name" value="Ribosome maturation factor RimP, C-terminal domain"/>
    <property type="match status" value="1"/>
</dbReference>
<comment type="subcellular location">
    <subcellularLocation>
        <location evidence="3">Cytoplasm</location>
    </subcellularLocation>
</comment>
<sequence length="177" mass="20161">MRGFLFNKSDLKHPFIYIRGIIVLSKLKKNLTKLISTEIENLGYQLIGIDFIKNHISTFRIYIDSKNGINIDDCTNVSHQISAIMDAENPINTPYNLEISSPGLDRPLFTLEHYISFLGKKVCLLLYVAVQNRRKWKGIIKSVKGDMITVKVEGDDKVFALNNIKKANLVPCFQNSD</sequence>
<comment type="function">
    <text evidence="3">Required for maturation of 30S ribosomal subunits.</text>
</comment>
<dbReference type="AlphaFoldDB" id="A0A2P5T286"/>
<dbReference type="HAMAP" id="MF_01077">
    <property type="entry name" value="RimP"/>
    <property type="match status" value="1"/>
</dbReference>
<dbReference type="SUPFAM" id="SSF75420">
    <property type="entry name" value="YhbC-like, N-terminal domain"/>
    <property type="match status" value="1"/>
</dbReference>
<dbReference type="PANTHER" id="PTHR33867">
    <property type="entry name" value="RIBOSOME MATURATION FACTOR RIMP"/>
    <property type="match status" value="1"/>
</dbReference>
<keyword evidence="1 3" id="KW-0963">Cytoplasm</keyword>
<reference evidence="6 7" key="1">
    <citation type="journal article" date="2018" name="Genome Biol. Evol.">
        <title>Cladogenesis and Genomic Streamlining in Extracellular Endosymbionts of Tropical Stink Bugs.</title>
        <authorList>
            <person name="Otero-Bravo A."/>
            <person name="Goffredi S."/>
            <person name="Sabree Z.L."/>
        </authorList>
    </citation>
    <scope>NUCLEOTIDE SEQUENCE [LARGE SCALE GENOMIC DNA]</scope>
    <source>
        <strain evidence="6 7">SoEO</strain>
    </source>
</reference>
<evidence type="ECO:0000256" key="2">
    <source>
        <dbReference type="ARBA" id="ARBA00022517"/>
    </source>
</evidence>
<gene>
    <name evidence="3" type="primary">rimP</name>
    <name evidence="6" type="ORF">CRV09_01745</name>
</gene>
<dbReference type="GO" id="GO:0006412">
    <property type="term" value="P:translation"/>
    <property type="evidence" value="ECO:0007669"/>
    <property type="project" value="TreeGrafter"/>
</dbReference>
<name>A0A2P5T286_9GAMM</name>
<dbReference type="InterPro" id="IPR028989">
    <property type="entry name" value="RimP_N"/>
</dbReference>
<comment type="caution">
    <text evidence="6">The sequence shown here is derived from an EMBL/GenBank/DDBJ whole genome shotgun (WGS) entry which is preliminary data.</text>
</comment>
<dbReference type="PANTHER" id="PTHR33867:SF1">
    <property type="entry name" value="RIBOSOME MATURATION FACTOR RIMP"/>
    <property type="match status" value="1"/>
</dbReference>
<evidence type="ECO:0000259" key="5">
    <source>
        <dbReference type="Pfam" id="PF17384"/>
    </source>
</evidence>
<dbReference type="Gene3D" id="3.30.300.70">
    <property type="entry name" value="RimP-like superfamily, N-terminal"/>
    <property type="match status" value="1"/>
</dbReference>
<accession>A0A2P5T286</accession>
<dbReference type="FunFam" id="3.30.300.70:FF:000001">
    <property type="entry name" value="Ribosome maturation factor RimP"/>
    <property type="match status" value="1"/>
</dbReference>
<organism evidence="6 7">
    <name type="scientific">Candidatus Pantoea edessiphila</name>
    <dbReference type="NCBI Taxonomy" id="2044610"/>
    <lineage>
        <taxon>Bacteria</taxon>
        <taxon>Pseudomonadati</taxon>
        <taxon>Pseudomonadota</taxon>
        <taxon>Gammaproteobacteria</taxon>
        <taxon>Enterobacterales</taxon>
        <taxon>Erwiniaceae</taxon>
        <taxon>Pantoea</taxon>
    </lineage>
</organism>
<dbReference type="Pfam" id="PF17384">
    <property type="entry name" value="DUF150_C"/>
    <property type="match status" value="1"/>
</dbReference>
<dbReference type="Proteomes" id="UP000295937">
    <property type="component" value="Unassembled WGS sequence"/>
</dbReference>
<evidence type="ECO:0000256" key="3">
    <source>
        <dbReference type="HAMAP-Rule" id="MF_01077"/>
    </source>
</evidence>
<dbReference type="CDD" id="cd01734">
    <property type="entry name" value="YlxS_C"/>
    <property type="match status" value="1"/>
</dbReference>